<dbReference type="AlphaFoldDB" id="A0A660HM87"/>
<accession>A0A660HM87</accession>
<dbReference type="Proteomes" id="UP000272462">
    <property type="component" value="Chromosome"/>
</dbReference>
<gene>
    <name evidence="1" type="ORF">CWO85_01165</name>
</gene>
<evidence type="ECO:0000313" key="1">
    <source>
        <dbReference type="EMBL" id="AYJ01143.1"/>
    </source>
</evidence>
<keyword evidence="2" id="KW-1185">Reference proteome</keyword>
<dbReference type="RefSeq" id="WP_121463873.1">
    <property type="nucleotide sequence ID" value="NZ_CP025121.1"/>
</dbReference>
<evidence type="ECO:0000313" key="2">
    <source>
        <dbReference type="Proteomes" id="UP000272462"/>
    </source>
</evidence>
<sequence>MLKVKGYINTLALKIILNETYEPGKTILDIGNDEINYYKKNKGVHAFIGRKIYFTKTTFKI</sequence>
<dbReference type="EMBL" id="CP025121">
    <property type="protein sequence ID" value="AYJ01143.1"/>
    <property type="molecule type" value="Genomic_DNA"/>
</dbReference>
<organism evidence="1 2">
    <name type="scientific">Ziziphus jujuba witches'-broom phytoplasma</name>
    <dbReference type="NCBI Taxonomy" id="135727"/>
    <lineage>
        <taxon>Bacteria</taxon>
        <taxon>Bacillati</taxon>
        <taxon>Mycoplasmatota</taxon>
        <taxon>Mollicutes</taxon>
        <taxon>Acholeplasmatales</taxon>
        <taxon>Acholeplasmataceae</taxon>
        <taxon>Candidatus Phytoplasma</taxon>
        <taxon>16SrV (Elm yellows group)</taxon>
    </lineage>
</organism>
<reference evidence="1 2" key="1">
    <citation type="journal article" date="2018" name="BMC Genomics">
        <title>Comparative genome analysis of jujube witches'-broom Phytoplasma, an obligate pathogen that causes jujube witches'-broom disease.</title>
        <authorList>
            <person name="Wang J."/>
            <person name="Song L."/>
            <person name="Jiao Q."/>
            <person name="Yang S."/>
            <person name="Gao R."/>
            <person name="Lu X."/>
            <person name="Zhou G."/>
        </authorList>
    </citation>
    <scope>NUCLEOTIDE SEQUENCE [LARGE SCALE GENOMIC DNA]</scope>
    <source>
        <strain evidence="1">Jwb-nky</strain>
    </source>
</reference>
<protein>
    <submittedName>
        <fullName evidence="1">Uncharacterized protein</fullName>
    </submittedName>
</protein>
<proteinExistence type="predicted"/>
<dbReference type="KEGG" id="pzi:CWO85_01165"/>
<name>A0A660HM87_ZIZJU</name>